<gene>
    <name evidence="4" type="ORF">TTHERM_00585430</name>
</gene>
<feature type="compositionally biased region" description="Polar residues" evidence="2">
    <location>
        <begin position="767"/>
        <end position="777"/>
    </location>
</feature>
<dbReference type="InterPro" id="IPR002048">
    <property type="entry name" value="EF_hand_dom"/>
</dbReference>
<feature type="compositionally biased region" description="Low complexity" evidence="2">
    <location>
        <begin position="247"/>
        <end position="264"/>
    </location>
</feature>
<evidence type="ECO:0000259" key="3">
    <source>
        <dbReference type="PROSITE" id="PS50222"/>
    </source>
</evidence>
<feature type="region of interest" description="Disordered" evidence="2">
    <location>
        <begin position="672"/>
        <end position="695"/>
    </location>
</feature>
<dbReference type="eggNOG" id="ENOG502RT07">
    <property type="taxonomic scope" value="Eukaryota"/>
</dbReference>
<feature type="compositionally biased region" description="Low complexity" evidence="2">
    <location>
        <begin position="752"/>
        <end position="766"/>
    </location>
</feature>
<evidence type="ECO:0000256" key="2">
    <source>
        <dbReference type="SAM" id="MobiDB-lite"/>
    </source>
</evidence>
<feature type="region of interest" description="Disordered" evidence="2">
    <location>
        <begin position="1"/>
        <end position="42"/>
    </location>
</feature>
<feature type="region of interest" description="Disordered" evidence="2">
    <location>
        <begin position="1100"/>
        <end position="1129"/>
    </location>
</feature>
<sequence length="1650" mass="192725">MKRQQTNIYANVQEDSVRQQEGWSHESEQDEKEQQEEDFQSNFISIQVNESQQQNTEKISQVTFQPLKKTLQANKMEYKLNQNHVKEKFSGLLNAESLVDEDNSTPRLQQNLKSSISQGVDSSKSQQAKRNIEEVLGGKSIHAKTSFKSLFQGQSKKLNQGSHSLFGTFQKQDSGVKEQSNKNEQMLQTQNRLQQLGQITQQRVYSETDFLKNAKQDTKINEMTINSKQALNGVFFNSQFSSFQKPQSISSQSKRVSTSQSRSQIDFMRGSTSGGVRPINRGNLLQHQSASHAQTPGDGSKRVKTQGESTFDGESYGQSIFFQTSRQTISQGSQNSQNNFKFKRVQNSSHTQKPSSELKSSNLSDFRNISHIQPKQKEQTQIQIETPLISQFENETNQKIKNSKQLNNIYLKMLDEFQIPYEQDIDKIKAKINELKLQSLDGIHNIDKQFVVNLLQKQVESYKIENMKARQLRAPTNRYEVETLQQWMDFMLFKIYQDKTDTGQEILEKAQLIFESCFQELFKQISTDCQERGILLQKVWSNQNEIFIKLLEEQQKQRLRYEQESLDEISRVHKMYTKEIQRLQSNLSDIISQKNKLTERFDLLKNNVKYLKKNNKYLTKMTKTLREDIEFYKKNNQDLEYAANQMKREYLNLSNSQQQIVTVTKAQNKSYNQIKNSSQSNLQKKNNTNIKDKKSSLLSVQKQKIVNQSVYTLSNIKQLQNEDSQSDDSVNDNMSQEDSYNENVSRNSIPKSYQQQTQEYLSQQQLDNSKNNQASSEENLKTINSILESQSQLAVIQAKFTKNQIQMQEISDDDDDDDIYLVDKQIDAQDWQNEFHREIEIMTDGAMNDIVFKSDIITEEKSTQIDLNIFKEFGSFLADKEVQTTDLDPEYEEKMKGQDVQGLEKFLDNISKAQDLYEKAMNSVNIPFEVKKAMHGYLKFLHKNQEQMQFLLKTEIGLKEKYHKENILLKIFKQENQNTLEELNQKIEQLEEANRIITQENQELDRNVIQLVRRTKKLTTNMEQFKQISSQLYSETSKLADNLSKTNALDLIIKKVSKGVDIDEQDIDILRNRFSGNSQAQIKSQNGFFNQLFKSQKNISENQLEEENDEENKQDNEIGQSQQFKREQNKQNTIVLSKIKSAVKQLFDLNEKSFKDDDSSSSDEEVEQLMTQSKMMKNQSKIRFSENQSPSLTNLAHGISLQQQKSSQILEKSKQYTYKFNNPKFERKKVVKVNSVNVNSSLILYNKITRRVQKSQAKMTMTKKNVCKYITNIYNEKQKNELSRSDPLHVVCYDYFLSSFGLKKVAETKILQFYEALYFFKSSSIRIKLFGQFLGLFEEYSNDELDYYLSTLKQLDEDVPNFVQTQHQLTEIVYCSFEKIISILKKQEEETNKIFIDKQISHIQKNRVLSKQNNNYPMVDVDIAMEKVLEGYQRIKQSNKELIILFTSADLDLDGVIGFYEFICLYKYIEEKEDDNLDLLSAKKLFFSKCDTLNSETGEKSLSLEAFVSMCTVSGFFRQDKVQKFMKQQNLSPSDCQNFEQLKNNQVDLIQQIKMRLIKANAYSPFFSKAIQNLVKIIQNSQIDNEQKQTTWISYRILDLESKKAILLFQMHSFIPTEFIDINMKYKDIDENDEQEQYWPSERNINYYIA</sequence>
<feature type="region of interest" description="Disordered" evidence="2">
    <location>
        <begin position="246"/>
        <end position="314"/>
    </location>
</feature>
<protein>
    <recommendedName>
        <fullName evidence="3">EF-hand domain-containing protein</fullName>
    </recommendedName>
</protein>
<feature type="coiled-coil region" evidence="1">
    <location>
        <begin position="969"/>
        <end position="1007"/>
    </location>
</feature>
<feature type="compositionally biased region" description="Acidic residues" evidence="2">
    <location>
        <begin position="28"/>
        <end position="39"/>
    </location>
</feature>
<dbReference type="GO" id="GO:0005509">
    <property type="term" value="F:calcium ion binding"/>
    <property type="evidence" value="ECO:0007669"/>
    <property type="project" value="InterPro"/>
</dbReference>
<proteinExistence type="predicted"/>
<evidence type="ECO:0000256" key="1">
    <source>
        <dbReference type="SAM" id="Coils"/>
    </source>
</evidence>
<feature type="compositionally biased region" description="Basic and acidic residues" evidence="2">
    <location>
        <begin position="15"/>
        <end position="27"/>
    </location>
</feature>
<accession>I7LTC3</accession>
<dbReference type="EMBL" id="GG662510">
    <property type="protein sequence ID" value="EAR84985.2"/>
    <property type="molecule type" value="Genomic_DNA"/>
</dbReference>
<dbReference type="PANTHER" id="PTHR34894">
    <property type="entry name" value="SAM-DEPENDENT METHYLTRANSFERASE RSMI, CONSERVED SITE"/>
    <property type="match status" value="1"/>
</dbReference>
<keyword evidence="1" id="KW-0175">Coiled coil</keyword>
<name>I7LTC3_TETTS</name>
<dbReference type="InParanoid" id="I7LTC3"/>
<dbReference type="KEGG" id="tet:TTHERM_00585430"/>
<dbReference type="Proteomes" id="UP000009168">
    <property type="component" value="Unassembled WGS sequence"/>
</dbReference>
<feature type="region of interest" description="Disordered" evidence="2">
    <location>
        <begin position="346"/>
        <end position="365"/>
    </location>
</feature>
<dbReference type="GeneID" id="7843100"/>
<feature type="coiled-coil region" evidence="1">
    <location>
        <begin position="544"/>
        <end position="656"/>
    </location>
</feature>
<dbReference type="InterPro" id="IPR011992">
    <property type="entry name" value="EF-hand-dom_pair"/>
</dbReference>
<evidence type="ECO:0000313" key="5">
    <source>
        <dbReference type="Proteomes" id="UP000009168"/>
    </source>
</evidence>
<organism evidence="4 5">
    <name type="scientific">Tetrahymena thermophila (strain SB210)</name>
    <dbReference type="NCBI Taxonomy" id="312017"/>
    <lineage>
        <taxon>Eukaryota</taxon>
        <taxon>Sar</taxon>
        <taxon>Alveolata</taxon>
        <taxon>Ciliophora</taxon>
        <taxon>Intramacronucleata</taxon>
        <taxon>Oligohymenophorea</taxon>
        <taxon>Hymenostomatida</taxon>
        <taxon>Tetrahymenina</taxon>
        <taxon>Tetrahymenidae</taxon>
        <taxon>Tetrahymena</taxon>
    </lineage>
</organism>
<dbReference type="PROSITE" id="PS50222">
    <property type="entry name" value="EF_HAND_2"/>
    <property type="match status" value="1"/>
</dbReference>
<feature type="compositionally biased region" description="Polar residues" evidence="2">
    <location>
        <begin position="283"/>
        <end position="294"/>
    </location>
</feature>
<evidence type="ECO:0000313" key="4">
    <source>
        <dbReference type="EMBL" id="EAR84985.2"/>
    </source>
</evidence>
<feature type="region of interest" description="Disordered" evidence="2">
    <location>
        <begin position="717"/>
        <end position="777"/>
    </location>
</feature>
<keyword evidence="5" id="KW-1185">Reference proteome</keyword>
<dbReference type="PANTHER" id="PTHR34894:SF5">
    <property type="entry name" value="EF-HAND DOMAIN-CONTAINING PROTEIN"/>
    <property type="match status" value="1"/>
</dbReference>
<dbReference type="RefSeq" id="XP_001032648.2">
    <property type="nucleotide sequence ID" value="XM_001032648.2"/>
</dbReference>
<feature type="compositionally biased region" description="Low complexity" evidence="2">
    <location>
        <begin position="672"/>
        <end position="689"/>
    </location>
</feature>
<dbReference type="SUPFAM" id="SSF47473">
    <property type="entry name" value="EF-hand"/>
    <property type="match status" value="1"/>
</dbReference>
<feature type="compositionally biased region" description="Polar residues" evidence="2">
    <location>
        <begin position="731"/>
        <end position="751"/>
    </location>
</feature>
<feature type="compositionally biased region" description="Polar residues" evidence="2">
    <location>
        <begin position="1"/>
        <end position="14"/>
    </location>
</feature>
<dbReference type="OrthoDB" id="299828at2759"/>
<feature type="domain" description="EF-hand" evidence="3">
    <location>
        <begin position="1437"/>
        <end position="1472"/>
    </location>
</feature>
<reference evidence="5" key="1">
    <citation type="journal article" date="2006" name="PLoS Biol.">
        <title>Macronuclear genome sequence of the ciliate Tetrahymena thermophila, a model eukaryote.</title>
        <authorList>
            <person name="Eisen J.A."/>
            <person name="Coyne R.S."/>
            <person name="Wu M."/>
            <person name="Wu D."/>
            <person name="Thiagarajan M."/>
            <person name="Wortman J.R."/>
            <person name="Badger J.H."/>
            <person name="Ren Q."/>
            <person name="Amedeo P."/>
            <person name="Jones K.M."/>
            <person name="Tallon L.J."/>
            <person name="Delcher A.L."/>
            <person name="Salzberg S.L."/>
            <person name="Silva J.C."/>
            <person name="Haas B.J."/>
            <person name="Majoros W.H."/>
            <person name="Farzad M."/>
            <person name="Carlton J.M."/>
            <person name="Smith R.K. Jr."/>
            <person name="Garg J."/>
            <person name="Pearlman R.E."/>
            <person name="Karrer K.M."/>
            <person name="Sun L."/>
            <person name="Manning G."/>
            <person name="Elde N.C."/>
            <person name="Turkewitz A.P."/>
            <person name="Asai D.J."/>
            <person name="Wilkes D.E."/>
            <person name="Wang Y."/>
            <person name="Cai H."/>
            <person name="Collins K."/>
            <person name="Stewart B.A."/>
            <person name="Lee S.R."/>
            <person name="Wilamowska K."/>
            <person name="Weinberg Z."/>
            <person name="Ruzzo W.L."/>
            <person name="Wloga D."/>
            <person name="Gaertig J."/>
            <person name="Frankel J."/>
            <person name="Tsao C.-C."/>
            <person name="Gorovsky M.A."/>
            <person name="Keeling P.J."/>
            <person name="Waller R.F."/>
            <person name="Patron N.J."/>
            <person name="Cherry J.M."/>
            <person name="Stover N.A."/>
            <person name="Krieger C.J."/>
            <person name="del Toro C."/>
            <person name="Ryder H.F."/>
            <person name="Williamson S.C."/>
            <person name="Barbeau R.A."/>
            <person name="Hamilton E.P."/>
            <person name="Orias E."/>
        </authorList>
    </citation>
    <scope>NUCLEOTIDE SEQUENCE [LARGE SCALE GENOMIC DNA]</scope>
    <source>
        <strain evidence="5">SB210</strain>
    </source>
</reference>